<dbReference type="Proteomes" id="UP000011014">
    <property type="component" value="Unassembled WGS sequence"/>
</dbReference>
<feature type="compositionally biased region" description="Low complexity" evidence="1">
    <location>
        <begin position="197"/>
        <end position="212"/>
    </location>
</feature>
<gene>
    <name evidence="3" type="ORF">GSOID_T00027661001</name>
</gene>
<feature type="transmembrane region" description="Helical" evidence="2">
    <location>
        <begin position="214"/>
        <end position="232"/>
    </location>
</feature>
<sequence>NSKALCFKPKKAETDKIDRIDTGSSSFQYYLEKCTTESYRANYLNKKQTSSFWYNQCSVQNGIRVVGKTPIYVLKAGVARTNEPDIPIVNKKVKRVTKLSEARESIMRAQVCDVCDDFISCAAPTETCFAEYGICAAIREDTMLTSQSCGSYQQSQLYSEGVDEIVEDFETETCVDSDCFTTAEIADKPEYHPTPPTTTSSTTTTTTTTTTTSSGSRIMISAIVTILAVIFLV</sequence>
<keyword evidence="2" id="KW-0812">Transmembrane</keyword>
<reference evidence="3" key="1">
    <citation type="journal article" date="2010" name="Science">
        <title>Plasticity of animal genome architecture unmasked by rapid evolution of a pelagic tunicate.</title>
        <authorList>
            <person name="Denoeud F."/>
            <person name="Henriet S."/>
            <person name="Mungpakdee S."/>
            <person name="Aury J.M."/>
            <person name="Da Silva C."/>
            <person name="Brinkmann H."/>
            <person name="Mikhaleva J."/>
            <person name="Olsen L.C."/>
            <person name="Jubin C."/>
            <person name="Canestro C."/>
            <person name="Bouquet J.M."/>
            <person name="Danks G."/>
            <person name="Poulain J."/>
            <person name="Campsteijn C."/>
            <person name="Adamski M."/>
            <person name="Cross I."/>
            <person name="Yadetie F."/>
            <person name="Muffato M."/>
            <person name="Louis A."/>
            <person name="Butcher S."/>
            <person name="Tsagkogeorga G."/>
            <person name="Konrad A."/>
            <person name="Singh S."/>
            <person name="Jensen M.F."/>
            <person name="Cong E.H."/>
            <person name="Eikeseth-Otteraa H."/>
            <person name="Noel B."/>
            <person name="Anthouard V."/>
            <person name="Porcel B.M."/>
            <person name="Kachouri-Lafond R."/>
            <person name="Nishino A."/>
            <person name="Ugolini M."/>
            <person name="Chourrout P."/>
            <person name="Nishida H."/>
            <person name="Aasland R."/>
            <person name="Huzurbazar S."/>
            <person name="Westhof E."/>
            <person name="Delsuc F."/>
            <person name="Lehrach H."/>
            <person name="Reinhardt R."/>
            <person name="Weissenbach J."/>
            <person name="Roy S.W."/>
            <person name="Artiguenave F."/>
            <person name="Postlethwait J.H."/>
            <person name="Manak J.R."/>
            <person name="Thompson E.M."/>
            <person name="Jaillon O."/>
            <person name="Du Pasquier L."/>
            <person name="Boudinot P."/>
            <person name="Liberles D.A."/>
            <person name="Volff J.N."/>
            <person name="Philippe H."/>
            <person name="Lenhard B."/>
            <person name="Roest Crollius H."/>
            <person name="Wincker P."/>
            <person name="Chourrout D."/>
        </authorList>
    </citation>
    <scope>NUCLEOTIDE SEQUENCE [LARGE SCALE GENOMIC DNA]</scope>
</reference>
<proteinExistence type="predicted"/>
<dbReference type="EMBL" id="FN657834">
    <property type="protein sequence ID" value="CBY43092.1"/>
    <property type="molecule type" value="Genomic_DNA"/>
</dbReference>
<evidence type="ECO:0000256" key="1">
    <source>
        <dbReference type="SAM" id="MobiDB-lite"/>
    </source>
</evidence>
<accession>E4Z5W4</accession>
<dbReference type="AlphaFoldDB" id="E4Z5W4"/>
<protein>
    <submittedName>
        <fullName evidence="3">Uncharacterized protein</fullName>
    </submittedName>
</protein>
<name>E4Z5W4_OIKDI</name>
<evidence type="ECO:0000313" key="3">
    <source>
        <dbReference type="EMBL" id="CBY43092.1"/>
    </source>
</evidence>
<feature type="region of interest" description="Disordered" evidence="1">
    <location>
        <begin position="187"/>
        <end position="212"/>
    </location>
</feature>
<feature type="non-terminal residue" evidence="3">
    <location>
        <position position="1"/>
    </location>
</feature>
<evidence type="ECO:0000256" key="2">
    <source>
        <dbReference type="SAM" id="Phobius"/>
    </source>
</evidence>
<organism evidence="3">
    <name type="scientific">Oikopleura dioica</name>
    <name type="common">Tunicate</name>
    <dbReference type="NCBI Taxonomy" id="34765"/>
    <lineage>
        <taxon>Eukaryota</taxon>
        <taxon>Metazoa</taxon>
        <taxon>Chordata</taxon>
        <taxon>Tunicata</taxon>
        <taxon>Appendicularia</taxon>
        <taxon>Copelata</taxon>
        <taxon>Oikopleuridae</taxon>
        <taxon>Oikopleura</taxon>
    </lineage>
</organism>
<keyword evidence="2" id="KW-1133">Transmembrane helix</keyword>
<keyword evidence="2" id="KW-0472">Membrane</keyword>